<dbReference type="InterPro" id="IPR039355">
    <property type="entry name" value="Transcription_factor_GATA"/>
</dbReference>
<gene>
    <name evidence="11" type="ORF">D0862_08132</name>
</gene>
<dbReference type="FunFam" id="3.30.50.10:FF:000007">
    <property type="entry name" value="Nitrogen regulatory AreA, N-terminal"/>
    <property type="match status" value="1"/>
</dbReference>
<dbReference type="Gene3D" id="3.30.50.10">
    <property type="entry name" value="Erythroid Transcription Factor GATA-1, subunit A"/>
    <property type="match status" value="1"/>
</dbReference>
<feature type="compositionally biased region" description="Low complexity" evidence="9">
    <location>
        <begin position="95"/>
        <end position="107"/>
    </location>
</feature>
<dbReference type="GO" id="GO:0008270">
    <property type="term" value="F:zinc ion binding"/>
    <property type="evidence" value="ECO:0007669"/>
    <property type="project" value="UniProtKB-KW"/>
</dbReference>
<evidence type="ECO:0000256" key="9">
    <source>
        <dbReference type="SAM" id="MobiDB-lite"/>
    </source>
</evidence>
<keyword evidence="6" id="KW-0804">Transcription</keyword>
<dbReference type="PRINTS" id="PR00619">
    <property type="entry name" value="GATAZNFINGER"/>
</dbReference>
<comment type="subcellular location">
    <subcellularLocation>
        <location evidence="1">Nucleus</location>
    </subcellularLocation>
</comment>
<feature type="compositionally biased region" description="Basic and acidic residues" evidence="9">
    <location>
        <begin position="354"/>
        <end position="395"/>
    </location>
</feature>
<feature type="compositionally biased region" description="Polar residues" evidence="9">
    <location>
        <begin position="302"/>
        <end position="315"/>
    </location>
</feature>
<dbReference type="Pfam" id="PF25026">
    <property type="entry name" value="Asd-4"/>
    <property type="match status" value="1"/>
</dbReference>
<feature type="compositionally biased region" description="Polar residues" evidence="9">
    <location>
        <begin position="10"/>
        <end position="20"/>
    </location>
</feature>
<feature type="compositionally biased region" description="Polar residues" evidence="9">
    <location>
        <begin position="257"/>
        <end position="274"/>
    </location>
</feature>
<dbReference type="Gene3D" id="1.20.5.4090">
    <property type="match status" value="1"/>
</dbReference>
<reference evidence="11 12" key="1">
    <citation type="journal article" date="2018" name="BMC Genomics">
        <title>Genomic evidence for intraspecific hybridization in a clonal and extremely halotolerant yeast.</title>
        <authorList>
            <person name="Gostincar C."/>
            <person name="Stajich J.E."/>
            <person name="Zupancic J."/>
            <person name="Zalar P."/>
            <person name="Gunde-Cimerman N."/>
        </authorList>
    </citation>
    <scope>NUCLEOTIDE SEQUENCE [LARGE SCALE GENOMIC DNA]</scope>
    <source>
        <strain evidence="11 12">EXF-171</strain>
    </source>
</reference>
<dbReference type="InterPro" id="IPR013088">
    <property type="entry name" value="Znf_NHR/GATA"/>
</dbReference>
<evidence type="ECO:0000256" key="4">
    <source>
        <dbReference type="ARBA" id="ARBA00022833"/>
    </source>
</evidence>
<feature type="region of interest" description="Disordered" evidence="9">
    <location>
        <begin position="295"/>
        <end position="315"/>
    </location>
</feature>
<organism evidence="11 12">
    <name type="scientific">Hortaea werneckii</name>
    <name type="common">Black yeast</name>
    <name type="synonym">Cladosporium werneckii</name>
    <dbReference type="NCBI Taxonomy" id="91943"/>
    <lineage>
        <taxon>Eukaryota</taxon>
        <taxon>Fungi</taxon>
        <taxon>Dikarya</taxon>
        <taxon>Ascomycota</taxon>
        <taxon>Pezizomycotina</taxon>
        <taxon>Dothideomycetes</taxon>
        <taxon>Dothideomycetidae</taxon>
        <taxon>Mycosphaerellales</taxon>
        <taxon>Teratosphaeriaceae</taxon>
        <taxon>Hortaea</taxon>
    </lineage>
</organism>
<dbReference type="InterPro" id="IPR056998">
    <property type="entry name" value="Asd-4/GZF3_helical"/>
</dbReference>
<sequence length="438" mass="46739">MAALSFAVPSVQQFRTSFTSPFAEPPAKAKPLSLPQPANRAAQSNPSRASSISVPHQHQPGQRPQATPQRSFSAESAAASPALSALASLAANAPAADTSGSASSRSSTPNNATMNNGQAYAPAATAGGALPNNGPPVCQNCGTSTTPLWRRDESGSVLCNACGLFLKLHGRPRPISLKTDVIKSRNRVKTSQSKKRESGDGQQIPYQNATQTGPALPAAHPDVAHAGLHVQAQQQQQQHMNGGLHVNDAPQRVPSPSGLSRSGTPNGLTRQDSNIAPSHIFDSVTLPPDTFASPNLPAFNLRQPSPSATSLNGTSQLEAPQTYDGLMGQNSHLRTRVSELEVINDLFRGRVGELENSEQEARREANSKREENERLKSDIETERRKVEDLQKRVAELESEGSPARKRARISDDNNSPERPSEPSEVPDPKPGSSNFMRP</sequence>
<dbReference type="GO" id="GO:0000978">
    <property type="term" value="F:RNA polymerase II cis-regulatory region sequence-specific DNA binding"/>
    <property type="evidence" value="ECO:0007669"/>
    <property type="project" value="TreeGrafter"/>
</dbReference>
<evidence type="ECO:0000256" key="3">
    <source>
        <dbReference type="ARBA" id="ARBA00022771"/>
    </source>
</evidence>
<keyword evidence="3 8" id="KW-0863">Zinc-finger</keyword>
<accession>A0A3M7G9J0</accession>
<feature type="region of interest" description="Disordered" evidence="9">
    <location>
        <begin position="354"/>
        <end position="438"/>
    </location>
</feature>
<dbReference type="GO" id="GO:0045944">
    <property type="term" value="P:positive regulation of transcription by RNA polymerase II"/>
    <property type="evidence" value="ECO:0007669"/>
    <property type="project" value="TreeGrafter"/>
</dbReference>
<dbReference type="PANTHER" id="PTHR10071">
    <property type="entry name" value="TRANSCRIPTION FACTOR GATA FAMILY MEMBER"/>
    <property type="match status" value="1"/>
</dbReference>
<dbReference type="SMART" id="SM00401">
    <property type="entry name" value="ZnF_GATA"/>
    <property type="match status" value="1"/>
</dbReference>
<comment type="caution">
    <text evidence="11">The sequence shown here is derived from an EMBL/GenBank/DDBJ whole genome shotgun (WGS) entry which is preliminary data.</text>
</comment>
<feature type="domain" description="GATA-type" evidence="10">
    <location>
        <begin position="138"/>
        <end position="185"/>
    </location>
</feature>
<keyword evidence="4" id="KW-0862">Zinc</keyword>
<dbReference type="GO" id="GO:0005634">
    <property type="term" value="C:nucleus"/>
    <property type="evidence" value="ECO:0007669"/>
    <property type="project" value="UniProtKB-SubCell"/>
</dbReference>
<dbReference type="PANTHER" id="PTHR10071:SF338">
    <property type="entry name" value="GATA-TYPE DOMAIN-CONTAINING PROTEIN"/>
    <property type="match status" value="1"/>
</dbReference>
<dbReference type="GO" id="GO:0000122">
    <property type="term" value="P:negative regulation of transcription by RNA polymerase II"/>
    <property type="evidence" value="ECO:0007669"/>
    <property type="project" value="TreeGrafter"/>
</dbReference>
<feature type="region of interest" description="Disordered" evidence="9">
    <location>
        <begin position="1"/>
        <end position="78"/>
    </location>
</feature>
<feature type="compositionally biased region" description="Polar residues" evidence="9">
    <location>
        <begin position="200"/>
        <end position="213"/>
    </location>
</feature>
<evidence type="ECO:0000313" key="11">
    <source>
        <dbReference type="EMBL" id="RMY97311.1"/>
    </source>
</evidence>
<evidence type="ECO:0000259" key="10">
    <source>
        <dbReference type="PROSITE" id="PS50114"/>
    </source>
</evidence>
<evidence type="ECO:0000256" key="6">
    <source>
        <dbReference type="ARBA" id="ARBA00023163"/>
    </source>
</evidence>
<dbReference type="GO" id="GO:0000981">
    <property type="term" value="F:DNA-binding transcription factor activity, RNA polymerase II-specific"/>
    <property type="evidence" value="ECO:0007669"/>
    <property type="project" value="TreeGrafter"/>
</dbReference>
<dbReference type="SUPFAM" id="SSF57716">
    <property type="entry name" value="Glucocorticoid receptor-like (DNA-binding domain)"/>
    <property type="match status" value="1"/>
</dbReference>
<feature type="region of interest" description="Disordered" evidence="9">
    <location>
        <begin position="181"/>
        <end position="274"/>
    </location>
</feature>
<dbReference type="EMBL" id="QWIQ01000267">
    <property type="protein sequence ID" value="RMY97311.1"/>
    <property type="molecule type" value="Genomic_DNA"/>
</dbReference>
<dbReference type="InterPro" id="IPR000679">
    <property type="entry name" value="Znf_GATA"/>
</dbReference>
<proteinExistence type="predicted"/>
<evidence type="ECO:0000256" key="7">
    <source>
        <dbReference type="ARBA" id="ARBA00023242"/>
    </source>
</evidence>
<feature type="region of interest" description="Disordered" evidence="9">
    <location>
        <begin position="95"/>
        <end position="118"/>
    </location>
</feature>
<dbReference type="Proteomes" id="UP000281468">
    <property type="component" value="Unassembled WGS sequence"/>
</dbReference>
<name>A0A3M7G9J0_HORWE</name>
<dbReference type="CDD" id="cd00202">
    <property type="entry name" value="ZnF_GATA"/>
    <property type="match status" value="1"/>
</dbReference>
<feature type="compositionally biased region" description="Polar residues" evidence="9">
    <location>
        <begin position="41"/>
        <end position="72"/>
    </location>
</feature>
<keyword evidence="5" id="KW-0805">Transcription regulation</keyword>
<dbReference type="Pfam" id="PF00320">
    <property type="entry name" value="GATA"/>
    <property type="match status" value="1"/>
</dbReference>
<protein>
    <recommendedName>
        <fullName evidence="10">GATA-type domain-containing protein</fullName>
    </recommendedName>
</protein>
<evidence type="ECO:0000256" key="2">
    <source>
        <dbReference type="ARBA" id="ARBA00022723"/>
    </source>
</evidence>
<evidence type="ECO:0000256" key="1">
    <source>
        <dbReference type="ARBA" id="ARBA00004123"/>
    </source>
</evidence>
<keyword evidence="2" id="KW-0479">Metal-binding</keyword>
<dbReference type="VEuPathDB" id="FungiDB:BTJ68_03104"/>
<keyword evidence="7" id="KW-0539">Nucleus</keyword>
<dbReference type="AlphaFoldDB" id="A0A3M7G9J0"/>
<dbReference type="PROSITE" id="PS50114">
    <property type="entry name" value="GATA_ZN_FINGER_2"/>
    <property type="match status" value="1"/>
</dbReference>
<dbReference type="PROSITE" id="PS00344">
    <property type="entry name" value="GATA_ZN_FINGER_1"/>
    <property type="match status" value="1"/>
</dbReference>
<evidence type="ECO:0000313" key="12">
    <source>
        <dbReference type="Proteomes" id="UP000281468"/>
    </source>
</evidence>
<evidence type="ECO:0000256" key="5">
    <source>
        <dbReference type="ARBA" id="ARBA00023015"/>
    </source>
</evidence>
<evidence type="ECO:0000256" key="8">
    <source>
        <dbReference type="PROSITE-ProRule" id="PRU00094"/>
    </source>
</evidence>